<organism evidence="1 2">
    <name type="scientific">Fodinibius salinus</name>
    <dbReference type="NCBI Taxonomy" id="860790"/>
    <lineage>
        <taxon>Bacteria</taxon>
        <taxon>Pseudomonadati</taxon>
        <taxon>Balneolota</taxon>
        <taxon>Balneolia</taxon>
        <taxon>Balneolales</taxon>
        <taxon>Balneolaceae</taxon>
        <taxon>Fodinibius</taxon>
    </lineage>
</organism>
<accession>A0A5D3YPM4</accession>
<protein>
    <submittedName>
        <fullName evidence="1">Uncharacterized protein</fullName>
    </submittedName>
</protein>
<dbReference type="OrthoDB" id="1523473at2"/>
<evidence type="ECO:0000313" key="1">
    <source>
        <dbReference type="EMBL" id="TYP95662.1"/>
    </source>
</evidence>
<sequence>MGRAMLIIVTGLLISLGYTFLGMSDQRSLLNSQSTNSATKSMAENVASTGIQFALHKFSEDSTWPGEETLTFNLENGTAEVDAVKSSNNDTLRITSTGKVDGASTDHTIVTTFDISKNQSLIPDYEGAVSSVGGDISFPNGNHKIHFNGNDASGQCKDKPGLTVHDPDMIDDYDQGDLENIQGDPKISHDKNIKNSDIMDLIELLAPEATTVSNKKDLANSDTDNPGIYTIENRVNLSNTTGAGILIVRNNAEIQIDGDLKTAGQFDFKGLVIFENETEFKATGNANIEGTILSASDIGSNLQFSGNGNFNAQYNCDAKKYADQIVDEKLDTRMFTRLSTYQ</sequence>
<evidence type="ECO:0000313" key="2">
    <source>
        <dbReference type="Proteomes" id="UP000324595"/>
    </source>
</evidence>
<dbReference type="Proteomes" id="UP000324595">
    <property type="component" value="Unassembled WGS sequence"/>
</dbReference>
<comment type="caution">
    <text evidence="1">The sequence shown here is derived from an EMBL/GenBank/DDBJ whole genome shotgun (WGS) entry which is preliminary data.</text>
</comment>
<name>A0A5D3YPM4_9BACT</name>
<proteinExistence type="predicted"/>
<dbReference type="AlphaFoldDB" id="A0A5D3YPM4"/>
<dbReference type="EMBL" id="VNHY01000001">
    <property type="protein sequence ID" value="TYP95662.1"/>
    <property type="molecule type" value="Genomic_DNA"/>
</dbReference>
<keyword evidence="2" id="KW-1185">Reference proteome</keyword>
<gene>
    <name evidence="1" type="ORF">LX73_0977</name>
</gene>
<reference evidence="1 2" key="1">
    <citation type="submission" date="2019-07" db="EMBL/GenBank/DDBJ databases">
        <title>Genomic Encyclopedia of Archaeal and Bacterial Type Strains, Phase II (KMG-II): from individual species to whole genera.</title>
        <authorList>
            <person name="Goeker M."/>
        </authorList>
    </citation>
    <scope>NUCLEOTIDE SEQUENCE [LARGE SCALE GENOMIC DNA]</scope>
    <source>
        <strain evidence="1 2">DSM 21935</strain>
    </source>
</reference>
<dbReference type="RefSeq" id="WP_148898320.1">
    <property type="nucleotide sequence ID" value="NZ_VNHY01000001.1"/>
</dbReference>